<dbReference type="STRING" id="1714264.BTO30_14235"/>
<keyword evidence="1" id="KW-1133">Transmembrane helix</keyword>
<evidence type="ECO:0000256" key="1">
    <source>
        <dbReference type="SAM" id="Phobius"/>
    </source>
</evidence>
<name>A0A1Q8Q2I1_9BACI</name>
<feature type="transmembrane region" description="Helical" evidence="1">
    <location>
        <begin position="6"/>
        <end position="27"/>
    </location>
</feature>
<comment type="caution">
    <text evidence="2">The sequence shown here is derived from an EMBL/GenBank/DDBJ whole genome shotgun (WGS) entry which is preliminary data.</text>
</comment>
<organism evidence="2 3">
    <name type="scientific">Domibacillus antri</name>
    <dbReference type="NCBI Taxonomy" id="1714264"/>
    <lineage>
        <taxon>Bacteria</taxon>
        <taxon>Bacillati</taxon>
        <taxon>Bacillota</taxon>
        <taxon>Bacilli</taxon>
        <taxon>Bacillales</taxon>
        <taxon>Bacillaceae</taxon>
        <taxon>Domibacillus</taxon>
    </lineage>
</organism>
<feature type="transmembrane region" description="Helical" evidence="1">
    <location>
        <begin position="36"/>
        <end position="54"/>
    </location>
</feature>
<evidence type="ECO:0000313" key="2">
    <source>
        <dbReference type="EMBL" id="OLN21546.1"/>
    </source>
</evidence>
<dbReference type="RefSeq" id="WP_075399383.1">
    <property type="nucleotide sequence ID" value="NZ_MSDU01000039.1"/>
</dbReference>
<feature type="transmembrane region" description="Helical" evidence="1">
    <location>
        <begin position="120"/>
        <end position="142"/>
    </location>
</feature>
<keyword evidence="1" id="KW-0472">Membrane</keyword>
<sequence length="156" mass="17862">MAWYSYFLLNVPEAITLIGFVFALFGISMKDHIKSILIFSLLYGAAAFTLSIWMNNSLKPVLMLILFSVLAAILFRMTFTHGFILALISFVCLTVLELVFTLLYLQIFSLQYNEILNSPWTRIAIGYGAVILPMSMISYVLYKRRVKINIPLFVKQ</sequence>
<keyword evidence="1" id="KW-0812">Transmembrane</keyword>
<proteinExistence type="predicted"/>
<dbReference type="AlphaFoldDB" id="A0A1Q8Q2I1"/>
<accession>A0A1Q8Q2I1</accession>
<gene>
    <name evidence="2" type="ORF">BTO30_14235</name>
</gene>
<dbReference type="EMBL" id="MSDU01000039">
    <property type="protein sequence ID" value="OLN21546.1"/>
    <property type="molecule type" value="Genomic_DNA"/>
</dbReference>
<feature type="transmembrane region" description="Helical" evidence="1">
    <location>
        <begin position="84"/>
        <end position="108"/>
    </location>
</feature>
<keyword evidence="3" id="KW-1185">Reference proteome</keyword>
<dbReference type="Proteomes" id="UP000185568">
    <property type="component" value="Unassembled WGS sequence"/>
</dbReference>
<dbReference type="OrthoDB" id="2943630at2"/>
<evidence type="ECO:0000313" key="3">
    <source>
        <dbReference type="Proteomes" id="UP000185568"/>
    </source>
</evidence>
<feature type="transmembrane region" description="Helical" evidence="1">
    <location>
        <begin position="60"/>
        <end position="77"/>
    </location>
</feature>
<reference evidence="2 3" key="1">
    <citation type="submission" date="2016-12" db="EMBL/GenBank/DDBJ databases">
        <title>Domibacillus antri genome sequencing.</title>
        <authorList>
            <person name="Verma A."/>
            <person name="Krishnamurthi S."/>
        </authorList>
    </citation>
    <scope>NUCLEOTIDE SEQUENCE [LARGE SCALE GENOMIC DNA]</scope>
    <source>
        <strain evidence="2 3">XD80</strain>
    </source>
</reference>
<protein>
    <submittedName>
        <fullName evidence="2">Uncharacterized protein</fullName>
    </submittedName>
</protein>